<dbReference type="Pfam" id="PF03374">
    <property type="entry name" value="ANT"/>
    <property type="match status" value="1"/>
</dbReference>
<comment type="caution">
    <text evidence="3">The sequence shown here is derived from an EMBL/GenBank/DDBJ whole genome shotgun (WGS) entry which is preliminary data.</text>
</comment>
<keyword evidence="4" id="KW-1185">Reference proteome</keyword>
<dbReference type="InterPro" id="IPR005039">
    <property type="entry name" value="Ant_C"/>
</dbReference>
<feature type="domain" description="Antirepressor protein C-terminal" evidence="1">
    <location>
        <begin position="134"/>
        <end position="237"/>
    </location>
</feature>
<name>A0ABM9MM92_9LACO</name>
<dbReference type="EMBL" id="CAUZMB010000001">
    <property type="protein sequence ID" value="CAK1226416.1"/>
    <property type="molecule type" value="Genomic_DNA"/>
</dbReference>
<dbReference type="InterPro" id="IPR013557">
    <property type="entry name" value="AntA/B_antirep"/>
</dbReference>
<evidence type="ECO:0000313" key="4">
    <source>
        <dbReference type="Proteomes" id="UP001314166"/>
    </source>
</evidence>
<evidence type="ECO:0000259" key="2">
    <source>
        <dbReference type="Pfam" id="PF08346"/>
    </source>
</evidence>
<dbReference type="Pfam" id="PF08346">
    <property type="entry name" value="AntA"/>
    <property type="match status" value="1"/>
</dbReference>
<gene>
    <name evidence="3" type="ORF">R55214_HHFBAMCI_00139</name>
</gene>
<feature type="domain" description="AntA/AntB antirepressor" evidence="2">
    <location>
        <begin position="18"/>
        <end position="85"/>
    </location>
</feature>
<organism evidence="3 4">
    <name type="scientific">Fructobacillus evanidus</name>
    <dbReference type="NCBI Taxonomy" id="3064281"/>
    <lineage>
        <taxon>Bacteria</taxon>
        <taxon>Bacillati</taxon>
        <taxon>Bacillota</taxon>
        <taxon>Bacilli</taxon>
        <taxon>Lactobacillales</taxon>
        <taxon>Lactobacillaceae</taxon>
        <taxon>Fructobacillus</taxon>
    </lineage>
</organism>
<protein>
    <submittedName>
        <fullName evidence="3">KilAC domain (KilAC)</fullName>
    </submittedName>
</protein>
<reference evidence="3 4" key="1">
    <citation type="submission" date="2023-10" db="EMBL/GenBank/DDBJ databases">
        <authorList>
            <person name="Botero Cardona J."/>
        </authorList>
    </citation>
    <scope>NUCLEOTIDE SEQUENCE [LARGE SCALE GENOMIC DNA]</scope>
    <source>
        <strain evidence="3 4">R-55214</strain>
    </source>
</reference>
<dbReference type="Proteomes" id="UP001314166">
    <property type="component" value="Unassembled WGS sequence"/>
</dbReference>
<proteinExistence type="predicted"/>
<accession>A0ABM9MM92</accession>
<evidence type="ECO:0000259" key="1">
    <source>
        <dbReference type="Pfam" id="PF03374"/>
    </source>
</evidence>
<sequence length="246" mass="28197">MNNLIIFDRTDQTKEPTVSARELFKQLGFTRNFNRWFETNSKYLIEGVDFTSAHTGAVVNNGAIKPLQDYELSIEASKNIAMQSNSEEGHQIRKYFIEVEKQWNDPNLVVERGLIIANKLLGERDQKIKFLAIQNEAMKPKADFYDKVAESKDVFYMKQLADHLDQNGHHTGQNLLFKELVRDGYLRKLKNGYAPTSYANTRKLFKSVETTYDRSGGPSVSMTVRVTAKGMQYFVKKYCTKAVAEA</sequence>
<dbReference type="RefSeq" id="WP_338343189.1">
    <property type="nucleotide sequence ID" value="NZ_CAUZLH010000001.1"/>
</dbReference>
<evidence type="ECO:0000313" key="3">
    <source>
        <dbReference type="EMBL" id="CAK1226416.1"/>
    </source>
</evidence>